<keyword evidence="1" id="KW-0813">Transport</keyword>
<dbReference type="InterPro" id="IPR005653">
    <property type="entry name" value="OstA-like_N"/>
</dbReference>
<organism evidence="6 7">
    <name type="scientific">Mariprofundus micogutta</name>
    <dbReference type="NCBI Taxonomy" id="1921010"/>
    <lineage>
        <taxon>Bacteria</taxon>
        <taxon>Pseudomonadati</taxon>
        <taxon>Pseudomonadota</taxon>
        <taxon>Candidatius Mariprofundia</taxon>
        <taxon>Mariprofundales</taxon>
        <taxon>Mariprofundaceae</taxon>
        <taxon>Mariprofundus</taxon>
    </lineage>
</organism>
<accession>A0A1L8CN77</accession>
<dbReference type="GO" id="GO:0030288">
    <property type="term" value="C:outer membrane-bounded periplasmic space"/>
    <property type="evidence" value="ECO:0007669"/>
    <property type="project" value="TreeGrafter"/>
</dbReference>
<dbReference type="Gene3D" id="2.60.450.10">
    <property type="entry name" value="Lipopolysaccharide (LPS) transport protein A like domain"/>
    <property type="match status" value="1"/>
</dbReference>
<dbReference type="PANTHER" id="PTHR36504">
    <property type="entry name" value="LIPOPOLYSACCHARIDE EXPORT SYSTEM PROTEIN LPTA"/>
    <property type="match status" value="1"/>
</dbReference>
<keyword evidence="7" id="KW-1185">Reference proteome</keyword>
<dbReference type="GO" id="GO:0001530">
    <property type="term" value="F:lipopolysaccharide binding"/>
    <property type="evidence" value="ECO:0007669"/>
    <property type="project" value="InterPro"/>
</dbReference>
<dbReference type="GO" id="GO:0015920">
    <property type="term" value="P:lipopolysaccharide transport"/>
    <property type="evidence" value="ECO:0007669"/>
    <property type="project" value="InterPro"/>
</dbReference>
<feature type="domain" description="Organic solvent tolerance-like N-terminal" evidence="5">
    <location>
        <begin position="22"/>
        <end position="125"/>
    </location>
</feature>
<sequence>MKTMLALLLILSSGSALAGPVEIESGKMTFFHKTSQAEFIGKVQLTRDDFQLHCDKLIAYYKNNQLDHAEAFGNIKLKQGKITGSSNKAVLDQVKGKLTLIGNASLQQQGSRIQGETIIHYINQEKTIVQPKAGGRTHMVIESDQNGSTPMSGGSKK</sequence>
<evidence type="ECO:0000313" key="7">
    <source>
        <dbReference type="Proteomes" id="UP000231632"/>
    </source>
</evidence>
<keyword evidence="3" id="KW-0574">Periplasm</keyword>
<dbReference type="PANTHER" id="PTHR36504:SF1">
    <property type="entry name" value="LIPOPOLYSACCHARIDE EXPORT SYSTEM PROTEIN LPTA"/>
    <property type="match status" value="1"/>
</dbReference>
<dbReference type="EMBL" id="BDFD01000010">
    <property type="protein sequence ID" value="GAV20366.1"/>
    <property type="molecule type" value="Genomic_DNA"/>
</dbReference>
<dbReference type="InterPro" id="IPR014340">
    <property type="entry name" value="LptA"/>
</dbReference>
<feature type="chain" id="PRO_5012815146" evidence="4">
    <location>
        <begin position="19"/>
        <end position="157"/>
    </location>
</feature>
<name>A0A1L8CN77_9PROT</name>
<dbReference type="GO" id="GO:0017089">
    <property type="term" value="F:glycolipid transfer activity"/>
    <property type="evidence" value="ECO:0007669"/>
    <property type="project" value="TreeGrafter"/>
</dbReference>
<dbReference type="NCBIfam" id="TIGR03002">
    <property type="entry name" value="outer_YhbN_LptA"/>
    <property type="match status" value="1"/>
</dbReference>
<evidence type="ECO:0000256" key="2">
    <source>
        <dbReference type="ARBA" id="ARBA00022729"/>
    </source>
</evidence>
<evidence type="ECO:0000256" key="3">
    <source>
        <dbReference type="ARBA" id="ARBA00022764"/>
    </source>
</evidence>
<evidence type="ECO:0000256" key="4">
    <source>
        <dbReference type="SAM" id="SignalP"/>
    </source>
</evidence>
<comment type="caution">
    <text evidence="6">The sequence shown here is derived from an EMBL/GenBank/DDBJ whole genome shotgun (WGS) entry which is preliminary data.</text>
</comment>
<keyword evidence="2 4" id="KW-0732">Signal</keyword>
<feature type="signal peptide" evidence="4">
    <location>
        <begin position="1"/>
        <end position="18"/>
    </location>
</feature>
<evidence type="ECO:0000313" key="6">
    <source>
        <dbReference type="EMBL" id="GAV20366.1"/>
    </source>
</evidence>
<dbReference type="GO" id="GO:0009279">
    <property type="term" value="C:cell outer membrane"/>
    <property type="evidence" value="ECO:0007669"/>
    <property type="project" value="TreeGrafter"/>
</dbReference>
<dbReference type="Proteomes" id="UP000231632">
    <property type="component" value="Unassembled WGS sequence"/>
</dbReference>
<protein>
    <submittedName>
        <fullName evidence="6">Lipopolysaccharide export system protein LptA</fullName>
    </submittedName>
</protein>
<dbReference type="STRING" id="1921010.MMIC_P1331"/>
<proteinExistence type="predicted"/>
<reference evidence="6 7" key="1">
    <citation type="journal article" date="2017" name="Arch. Microbiol.">
        <title>Mariprofundus micogutta sp. nov., a novel iron-oxidizing zetaproteobacterium isolated from a deep-sea hydrothermal field at the Bayonnaise knoll of the Izu-Ogasawara arc, and a description of Mariprofundales ord. nov. and Zetaproteobacteria classis nov.</title>
        <authorList>
            <person name="Makita H."/>
            <person name="Tanaka E."/>
            <person name="Mitsunobu S."/>
            <person name="Miyazaki M."/>
            <person name="Nunoura T."/>
            <person name="Uematsu K."/>
            <person name="Takaki Y."/>
            <person name="Nishi S."/>
            <person name="Shimamura S."/>
            <person name="Takai K."/>
        </authorList>
    </citation>
    <scope>NUCLEOTIDE SEQUENCE [LARGE SCALE GENOMIC DNA]</scope>
    <source>
        <strain evidence="6 7">ET2</strain>
    </source>
</reference>
<dbReference type="RefSeq" id="WP_171966469.1">
    <property type="nucleotide sequence ID" value="NZ_BDFD01000010.1"/>
</dbReference>
<dbReference type="AlphaFoldDB" id="A0A1L8CN77"/>
<evidence type="ECO:0000256" key="1">
    <source>
        <dbReference type="ARBA" id="ARBA00022448"/>
    </source>
</evidence>
<dbReference type="Pfam" id="PF03968">
    <property type="entry name" value="LptD_N"/>
    <property type="match status" value="1"/>
</dbReference>
<dbReference type="InterPro" id="IPR052037">
    <property type="entry name" value="LPS_export_LptA"/>
</dbReference>
<gene>
    <name evidence="6" type="ORF">MMIC_P1331</name>
</gene>
<evidence type="ECO:0000259" key="5">
    <source>
        <dbReference type="Pfam" id="PF03968"/>
    </source>
</evidence>